<dbReference type="InParanoid" id="A0A409W775"/>
<keyword evidence="5" id="KW-1185">Reference proteome</keyword>
<evidence type="ECO:0000256" key="2">
    <source>
        <dbReference type="SAM" id="MobiDB-lite"/>
    </source>
</evidence>
<protein>
    <recommendedName>
        <fullName evidence="3">UFSP1/2/DUB catalytic domain-containing protein</fullName>
    </recommendedName>
</protein>
<evidence type="ECO:0000259" key="3">
    <source>
        <dbReference type="Pfam" id="PF07910"/>
    </source>
</evidence>
<dbReference type="EMBL" id="NHYE01005356">
    <property type="protein sequence ID" value="PPQ74213.1"/>
    <property type="molecule type" value="Genomic_DNA"/>
</dbReference>
<comment type="caution">
    <text evidence="4">The sequence shown here is derived from an EMBL/GenBank/DDBJ whole genome shotgun (WGS) entry which is preliminary data.</text>
</comment>
<dbReference type="Pfam" id="PF07910">
    <property type="entry name" value="Peptidase_C78"/>
    <property type="match status" value="1"/>
</dbReference>
<feature type="region of interest" description="Disordered" evidence="2">
    <location>
        <begin position="51"/>
        <end position="82"/>
    </location>
</feature>
<evidence type="ECO:0000256" key="1">
    <source>
        <dbReference type="ARBA" id="ARBA00022801"/>
    </source>
</evidence>
<dbReference type="PANTHER" id="PTHR48153:SF4">
    <property type="entry name" value="UBIQUITIN CARBOXYL-TERMINAL HYDROLASE MUG105"/>
    <property type="match status" value="1"/>
</dbReference>
<evidence type="ECO:0000313" key="5">
    <source>
        <dbReference type="Proteomes" id="UP000284706"/>
    </source>
</evidence>
<evidence type="ECO:0000313" key="4">
    <source>
        <dbReference type="EMBL" id="PPQ74213.1"/>
    </source>
</evidence>
<feature type="region of interest" description="Disordered" evidence="2">
    <location>
        <begin position="333"/>
        <end position="371"/>
    </location>
</feature>
<dbReference type="AlphaFoldDB" id="A0A409W775"/>
<dbReference type="STRING" id="231916.A0A409W775"/>
<dbReference type="PANTHER" id="PTHR48153">
    <property type="entry name" value="UFM1-SPECIFIC PROTEASE 2"/>
    <property type="match status" value="1"/>
</dbReference>
<accession>A0A409W775</accession>
<organism evidence="4 5">
    <name type="scientific">Gymnopilus dilepis</name>
    <dbReference type="NCBI Taxonomy" id="231916"/>
    <lineage>
        <taxon>Eukaryota</taxon>
        <taxon>Fungi</taxon>
        <taxon>Dikarya</taxon>
        <taxon>Basidiomycota</taxon>
        <taxon>Agaricomycotina</taxon>
        <taxon>Agaricomycetes</taxon>
        <taxon>Agaricomycetidae</taxon>
        <taxon>Agaricales</taxon>
        <taxon>Agaricineae</taxon>
        <taxon>Hymenogastraceae</taxon>
        <taxon>Gymnopilus</taxon>
    </lineage>
</organism>
<keyword evidence="1" id="KW-0378">Hydrolase</keyword>
<gene>
    <name evidence="4" type="ORF">CVT26_004504</name>
</gene>
<sequence>MASSAAVSDASQSLQCLFCLAQLDLLSISQREAHYEHHLINDWIETTNEDVRNSPRETLSKPLAAPQRHSELPGTNVKKSGFPCKNERDDFWYPALNTPPPPSFTPGLIPLLQKGLLKSHARGFTRRAVLCSEIAVHVNREPWDAGWGCGYRNFLMACAVLMNQTKQPMYFPLLDSPISPSIRNLQTWIETAWKEGFDIEGQQQLKKLINTRKWIGTSDLWVAFVYRSIPAELVDFKSGDDSQNRISDLVINWVIKYFTPEQKERPSDAFSSLKVSQVFSTDKIPLILQHNGHSRTVVGYEIDKNGVAKLLVFDPAYKPTSEIRAAAIAASKLGSAQDEPPNHEPRSFTSLKRKRSGNLSEESPSKGILPQKTEGFNTFAMLKKFRLDPKALGKKKEYQILHFPMTAPLTDYERMQRKVVRSTRIS</sequence>
<dbReference type="OrthoDB" id="288987at2759"/>
<dbReference type="Gene3D" id="3.90.70.130">
    <property type="match status" value="1"/>
</dbReference>
<feature type="domain" description="UFSP1/2/DUB catalytic" evidence="3">
    <location>
        <begin position="127"/>
        <end position="326"/>
    </location>
</feature>
<dbReference type="InterPro" id="IPR012462">
    <property type="entry name" value="UFSP1/2_DUB_cat"/>
</dbReference>
<proteinExistence type="predicted"/>
<reference evidence="4 5" key="1">
    <citation type="journal article" date="2018" name="Evol. Lett.">
        <title>Horizontal gene cluster transfer increased hallucinogenic mushroom diversity.</title>
        <authorList>
            <person name="Reynolds H.T."/>
            <person name="Vijayakumar V."/>
            <person name="Gluck-Thaler E."/>
            <person name="Korotkin H.B."/>
            <person name="Matheny P.B."/>
            <person name="Slot J.C."/>
        </authorList>
    </citation>
    <scope>NUCLEOTIDE SEQUENCE [LARGE SCALE GENOMIC DNA]</scope>
    <source>
        <strain evidence="4 5">SRW20</strain>
    </source>
</reference>
<dbReference type="Proteomes" id="UP000284706">
    <property type="component" value="Unassembled WGS sequence"/>
</dbReference>
<name>A0A409W775_9AGAR</name>
<dbReference type="GO" id="GO:0019783">
    <property type="term" value="F:ubiquitin-like protein peptidase activity"/>
    <property type="evidence" value="ECO:0007669"/>
    <property type="project" value="UniProtKB-ARBA"/>
</dbReference>